<accession>A0AAN9A2Q9</accession>
<sequence length="115" mass="12940">MPLLTSDREGARTLDLTPQSRGRYRLSHGDYCYQTRVISIITYVIYDSKNKGPRGLIGRTHKSGSLEASITCSTLPWSVRKDIHNDSVAENSSRDVWSSTSHVQTQLWNLCSDVP</sequence>
<evidence type="ECO:0000313" key="2">
    <source>
        <dbReference type="Proteomes" id="UP001381693"/>
    </source>
</evidence>
<organism evidence="1 2">
    <name type="scientific">Halocaridina rubra</name>
    <name type="common">Hawaiian red shrimp</name>
    <dbReference type="NCBI Taxonomy" id="373956"/>
    <lineage>
        <taxon>Eukaryota</taxon>
        <taxon>Metazoa</taxon>
        <taxon>Ecdysozoa</taxon>
        <taxon>Arthropoda</taxon>
        <taxon>Crustacea</taxon>
        <taxon>Multicrustacea</taxon>
        <taxon>Malacostraca</taxon>
        <taxon>Eumalacostraca</taxon>
        <taxon>Eucarida</taxon>
        <taxon>Decapoda</taxon>
        <taxon>Pleocyemata</taxon>
        <taxon>Caridea</taxon>
        <taxon>Atyoidea</taxon>
        <taxon>Atyidae</taxon>
        <taxon>Halocaridina</taxon>
    </lineage>
</organism>
<name>A0AAN9A2Q9_HALRR</name>
<dbReference type="Proteomes" id="UP001381693">
    <property type="component" value="Unassembled WGS sequence"/>
</dbReference>
<proteinExistence type="predicted"/>
<evidence type="ECO:0000313" key="1">
    <source>
        <dbReference type="EMBL" id="KAK7078366.1"/>
    </source>
</evidence>
<protein>
    <submittedName>
        <fullName evidence="1">Uncharacterized protein</fullName>
    </submittedName>
</protein>
<comment type="caution">
    <text evidence="1">The sequence shown here is derived from an EMBL/GenBank/DDBJ whole genome shotgun (WGS) entry which is preliminary data.</text>
</comment>
<reference evidence="1 2" key="1">
    <citation type="submission" date="2023-11" db="EMBL/GenBank/DDBJ databases">
        <title>Halocaridina rubra genome assembly.</title>
        <authorList>
            <person name="Smith C."/>
        </authorList>
    </citation>
    <scope>NUCLEOTIDE SEQUENCE [LARGE SCALE GENOMIC DNA]</scope>
    <source>
        <strain evidence="1">EP-1</strain>
        <tissue evidence="1">Whole</tissue>
    </source>
</reference>
<dbReference type="AlphaFoldDB" id="A0AAN9A2Q9"/>
<gene>
    <name evidence="1" type="ORF">SK128_018876</name>
</gene>
<dbReference type="EMBL" id="JAXCGZ010007872">
    <property type="protein sequence ID" value="KAK7078366.1"/>
    <property type="molecule type" value="Genomic_DNA"/>
</dbReference>
<keyword evidence="2" id="KW-1185">Reference proteome</keyword>